<sequence length="274" mass="30890">MSANTTTIADVYEKVKHTIAYDSFTTVMLAIVLFLTFQKIYDEWNKHLNEGGSSMSKLPVIWGQIRIYIVLCVVVAFSSQIFTLVEHVLAEMQDLLVRGFGGENAATASDSILKTMEKMYNEYDENALSNDGLSSLVTGALTGGVGVVFPILIHALSWIVATVGMLIFKWTYTVFLVQRYMWLLMLELIAPIAIVLVIHENTRSYFHAWVKNMIICYLLIPMYLLADIFSNEIAFFLTSQTATGSVDILCTIILVMIIKLKCFATVKQYKTQLF</sequence>
<gene>
    <name evidence="2" type="ORF">DHW31_06880</name>
</gene>
<feature type="transmembrane region" description="Helical" evidence="1">
    <location>
        <begin position="180"/>
        <end position="199"/>
    </location>
</feature>
<feature type="transmembrane region" description="Helical" evidence="1">
    <location>
        <begin position="205"/>
        <end position="226"/>
    </location>
</feature>
<evidence type="ECO:0000313" key="3">
    <source>
        <dbReference type="Proteomes" id="UP000263098"/>
    </source>
</evidence>
<evidence type="ECO:0000256" key="1">
    <source>
        <dbReference type="SAM" id="Phobius"/>
    </source>
</evidence>
<evidence type="ECO:0000313" key="2">
    <source>
        <dbReference type="EMBL" id="HCK24486.1"/>
    </source>
</evidence>
<keyword evidence="1" id="KW-0812">Transmembrane</keyword>
<comment type="caution">
    <text evidence="2">The sequence shown here is derived from an EMBL/GenBank/DDBJ whole genome shotgun (WGS) entry which is preliminary data.</text>
</comment>
<dbReference type="Proteomes" id="UP000263098">
    <property type="component" value="Unassembled WGS sequence"/>
</dbReference>
<feature type="transmembrane region" description="Helical" evidence="1">
    <location>
        <begin position="147"/>
        <end position="168"/>
    </location>
</feature>
<name>A0A3D2SHX1_9BACE</name>
<feature type="transmembrane region" description="Helical" evidence="1">
    <location>
        <begin position="19"/>
        <end position="37"/>
    </location>
</feature>
<keyword evidence="1" id="KW-0472">Membrane</keyword>
<feature type="transmembrane region" description="Helical" evidence="1">
    <location>
        <begin position="65"/>
        <end position="85"/>
    </location>
</feature>
<protein>
    <submittedName>
        <fullName evidence="2">Uncharacterized protein</fullName>
    </submittedName>
</protein>
<feature type="transmembrane region" description="Helical" evidence="1">
    <location>
        <begin position="233"/>
        <end position="258"/>
    </location>
</feature>
<organism evidence="2 3">
    <name type="scientific">Bacteroides graminisolvens</name>
    <dbReference type="NCBI Taxonomy" id="477666"/>
    <lineage>
        <taxon>Bacteria</taxon>
        <taxon>Pseudomonadati</taxon>
        <taxon>Bacteroidota</taxon>
        <taxon>Bacteroidia</taxon>
        <taxon>Bacteroidales</taxon>
        <taxon>Bacteroidaceae</taxon>
        <taxon>Bacteroides</taxon>
    </lineage>
</organism>
<accession>A0A3D2SHX1</accession>
<reference evidence="2 3" key="1">
    <citation type="journal article" date="2018" name="Nat. Biotechnol.">
        <title>A standardized bacterial taxonomy based on genome phylogeny substantially revises the tree of life.</title>
        <authorList>
            <person name="Parks D.H."/>
            <person name="Chuvochina M."/>
            <person name="Waite D.W."/>
            <person name="Rinke C."/>
            <person name="Skarshewski A."/>
            <person name="Chaumeil P.A."/>
            <person name="Hugenholtz P."/>
        </authorList>
    </citation>
    <scope>NUCLEOTIDE SEQUENCE [LARGE SCALE GENOMIC DNA]</scope>
    <source>
        <strain evidence="2">UBA9667</strain>
    </source>
</reference>
<dbReference type="AlphaFoldDB" id="A0A3D2SHX1"/>
<dbReference type="EMBL" id="DPVG01000246">
    <property type="protein sequence ID" value="HCK24486.1"/>
    <property type="molecule type" value="Genomic_DNA"/>
</dbReference>
<keyword evidence="1" id="KW-1133">Transmembrane helix</keyword>
<proteinExistence type="predicted"/>